<dbReference type="AlphaFoldDB" id="A0A6J7A0Q2"/>
<proteinExistence type="predicted"/>
<sequence length="323" mass="36722">MTQGNTAARKYDSLIGKIVWWNMLQIRQRLIDEYWWSRLRELDLASGINRPTLRAMSAAKRVEFIHDVTPIVRNELGPLSYFPEEGQLLPPSKLTKEQFAADTSIDEGRFNELQARHQIPNVEELVAIARIGDVDLAFMFMPPKDMLEADRKLLLEPVSGVTYEVESHRWVLWVRGLMHLPGQHGKKYLVETASPSIKKITLSGNAKRSYAEIEREMAQRTKSSVSAIETINDEITDLSNVLNLDIKKIDPFDTGKSQKGYAIDRAVKVTASTNQLFGHMRKIVSMSGNTTSDRQRIKDRFLAAIIGIHQSLVLIVKGRRLIE</sequence>
<reference evidence="1" key="1">
    <citation type="submission" date="2020-05" db="EMBL/GenBank/DDBJ databases">
        <authorList>
            <person name="Chiriac C."/>
            <person name="Salcher M."/>
            <person name="Ghai R."/>
            <person name="Kavagutti S V."/>
        </authorList>
    </citation>
    <scope>NUCLEOTIDE SEQUENCE</scope>
</reference>
<gene>
    <name evidence="1" type="ORF">UFOPK3197_00546</name>
</gene>
<protein>
    <submittedName>
        <fullName evidence="1">Unannotated protein</fullName>
    </submittedName>
</protein>
<name>A0A6J7A0Q2_9ZZZZ</name>
<organism evidence="1">
    <name type="scientific">freshwater metagenome</name>
    <dbReference type="NCBI Taxonomy" id="449393"/>
    <lineage>
        <taxon>unclassified sequences</taxon>
        <taxon>metagenomes</taxon>
        <taxon>ecological metagenomes</taxon>
    </lineage>
</organism>
<evidence type="ECO:0000313" key="1">
    <source>
        <dbReference type="EMBL" id="CAB4826375.1"/>
    </source>
</evidence>
<dbReference type="EMBL" id="CAFABI010000045">
    <property type="protein sequence ID" value="CAB4826375.1"/>
    <property type="molecule type" value="Genomic_DNA"/>
</dbReference>
<accession>A0A6J7A0Q2</accession>